<comment type="caution">
    <text evidence="2">The sequence shown here is derived from an EMBL/GenBank/DDBJ whole genome shotgun (WGS) entry which is preliminary data.</text>
</comment>
<keyword evidence="3" id="KW-1185">Reference proteome</keyword>
<dbReference type="Proteomes" id="UP001232750">
    <property type="component" value="Unassembled WGS sequence"/>
</dbReference>
<reference evidence="2 3" key="1">
    <citation type="submission" date="2023-05" db="EMBL/GenBank/DDBJ databases">
        <title>Gordonibacter KGMB12511T sp. nov., isolated from faeces of healthy Korean.</title>
        <authorList>
            <person name="Kim H.S."/>
            <person name="Kim J.-S."/>
            <person name="Suh M.K."/>
            <person name="Eom M.K."/>
            <person name="Do H.E."/>
            <person name="Lee J.-S."/>
        </authorList>
    </citation>
    <scope>NUCLEOTIDE SEQUENCE [LARGE SCALE GENOMIC DNA]</scope>
    <source>
        <strain evidence="2 3">KGMB12511</strain>
    </source>
</reference>
<feature type="transmembrane region" description="Helical" evidence="1">
    <location>
        <begin position="52"/>
        <end position="72"/>
    </location>
</feature>
<protein>
    <submittedName>
        <fullName evidence="2">Uncharacterized protein</fullName>
    </submittedName>
</protein>
<name>A0ABT7DID8_9ACTN</name>
<evidence type="ECO:0000313" key="3">
    <source>
        <dbReference type="Proteomes" id="UP001232750"/>
    </source>
</evidence>
<keyword evidence="1" id="KW-0812">Transmembrane</keyword>
<keyword evidence="1" id="KW-0472">Membrane</keyword>
<keyword evidence="1" id="KW-1133">Transmembrane helix</keyword>
<evidence type="ECO:0000313" key="2">
    <source>
        <dbReference type="EMBL" id="MDJ1649285.1"/>
    </source>
</evidence>
<sequence>MDAPVAIVGALIAAAFITLIVTLCRGHVELLSSFPQDPETLSLKDRKSMGRGVAAVLVFIVVVLIVVLAVTIGK</sequence>
<gene>
    <name evidence="2" type="ORF">QNJ86_00575</name>
</gene>
<evidence type="ECO:0000256" key="1">
    <source>
        <dbReference type="SAM" id="Phobius"/>
    </source>
</evidence>
<feature type="transmembrane region" description="Helical" evidence="1">
    <location>
        <begin position="6"/>
        <end position="24"/>
    </location>
</feature>
<organism evidence="2 3">
    <name type="scientific">Gordonibacter faecis</name>
    <dbReference type="NCBI Taxonomy" id="3047475"/>
    <lineage>
        <taxon>Bacteria</taxon>
        <taxon>Bacillati</taxon>
        <taxon>Actinomycetota</taxon>
        <taxon>Coriobacteriia</taxon>
        <taxon>Eggerthellales</taxon>
        <taxon>Eggerthellaceae</taxon>
        <taxon>Gordonibacter</taxon>
    </lineage>
</organism>
<proteinExistence type="predicted"/>
<accession>A0ABT7DID8</accession>
<dbReference type="RefSeq" id="WP_283830617.1">
    <property type="nucleotide sequence ID" value="NZ_JASJEU010000003.1"/>
</dbReference>
<dbReference type="EMBL" id="JASJEU010000003">
    <property type="protein sequence ID" value="MDJ1649285.1"/>
    <property type="molecule type" value="Genomic_DNA"/>
</dbReference>